<evidence type="ECO:0000313" key="1">
    <source>
        <dbReference type="EMBL" id="MCI2283078.1"/>
    </source>
</evidence>
<dbReference type="InterPro" id="IPR045617">
    <property type="entry name" value="DUF6445"/>
</dbReference>
<evidence type="ECO:0000313" key="2">
    <source>
        <dbReference type="Proteomes" id="UP001139646"/>
    </source>
</evidence>
<sequence>MEHFILNKRADITKITVGHERIPLLIIDDFFENHETLIEQAGDGSLFISDAKNFYPGKRRIVHSNYANQICAHYFSLLNGYFGIEQARCARSIASAYAISDMQPKQLRPMQMLPHFDTTDTNQLAVVHYLCHVEHGGTSFYRHRASNFEVITTDRLVGYASTLKKEAMANQLHLNPCYMNGSNDMFEQIATVKAKMNRAIIYPSNALHSGDVNSALGLSLDPQKGRLTVGSFIELV</sequence>
<gene>
    <name evidence="1" type="ORF">L3081_06290</name>
</gene>
<name>A0ABS9WYJ6_9GAMM</name>
<accession>A0ABS9WYJ6</accession>
<reference evidence="1" key="1">
    <citation type="submission" date="2022-01" db="EMBL/GenBank/DDBJ databases">
        <title>Colwellia maritima, isolated from seawater.</title>
        <authorList>
            <person name="Kristyanto S."/>
            <person name="Jung J."/>
            <person name="Jeon C.O."/>
        </authorList>
    </citation>
    <scope>NUCLEOTIDE SEQUENCE</scope>
    <source>
        <strain evidence="1">MSW7</strain>
    </source>
</reference>
<dbReference type="RefSeq" id="WP_242284252.1">
    <property type="nucleotide sequence ID" value="NZ_JAKKSL010000001.1"/>
</dbReference>
<proteinExistence type="predicted"/>
<organism evidence="1 2">
    <name type="scientific">Colwellia maritima</name>
    <dbReference type="NCBI Taxonomy" id="2912588"/>
    <lineage>
        <taxon>Bacteria</taxon>
        <taxon>Pseudomonadati</taxon>
        <taxon>Pseudomonadota</taxon>
        <taxon>Gammaproteobacteria</taxon>
        <taxon>Alteromonadales</taxon>
        <taxon>Colwelliaceae</taxon>
        <taxon>Colwellia</taxon>
    </lineage>
</organism>
<keyword evidence="2" id="KW-1185">Reference proteome</keyword>
<dbReference type="Pfam" id="PF20043">
    <property type="entry name" value="DUF6445"/>
    <property type="match status" value="1"/>
</dbReference>
<dbReference type="EMBL" id="JAKKSL010000001">
    <property type="protein sequence ID" value="MCI2283078.1"/>
    <property type="molecule type" value="Genomic_DNA"/>
</dbReference>
<protein>
    <submittedName>
        <fullName evidence="1">DUF6445 family protein</fullName>
    </submittedName>
</protein>
<dbReference type="Proteomes" id="UP001139646">
    <property type="component" value="Unassembled WGS sequence"/>
</dbReference>
<comment type="caution">
    <text evidence="1">The sequence shown here is derived from an EMBL/GenBank/DDBJ whole genome shotgun (WGS) entry which is preliminary data.</text>
</comment>